<keyword evidence="1" id="KW-0812">Transmembrane</keyword>
<dbReference type="Proteomes" id="UP000643165">
    <property type="component" value="Unassembled WGS sequence"/>
</dbReference>
<proteinExistence type="predicted"/>
<keyword evidence="1" id="KW-1133">Transmembrane helix</keyword>
<accession>A0ABQ4IVH3</accession>
<name>A0ABQ4IVH3_9ACTN</name>
<keyword evidence="3" id="KW-1185">Reference proteome</keyword>
<reference evidence="2 3" key="1">
    <citation type="submission" date="2021-01" db="EMBL/GenBank/DDBJ databases">
        <title>Whole genome shotgun sequence of Verrucosispora lutea NBRC 106530.</title>
        <authorList>
            <person name="Komaki H."/>
            <person name="Tamura T."/>
        </authorList>
    </citation>
    <scope>NUCLEOTIDE SEQUENCE [LARGE SCALE GENOMIC DNA]</scope>
    <source>
        <strain evidence="2 3">NBRC 106530</strain>
    </source>
</reference>
<evidence type="ECO:0000313" key="3">
    <source>
        <dbReference type="Proteomes" id="UP000643165"/>
    </source>
</evidence>
<gene>
    <name evidence="2" type="ORF">Vlu01_25520</name>
</gene>
<dbReference type="RefSeq" id="WP_203998123.1">
    <property type="nucleotide sequence ID" value="NZ_BOPB01000011.1"/>
</dbReference>
<evidence type="ECO:0000256" key="1">
    <source>
        <dbReference type="SAM" id="Phobius"/>
    </source>
</evidence>
<comment type="caution">
    <text evidence="2">The sequence shown here is derived from an EMBL/GenBank/DDBJ whole genome shotgun (WGS) entry which is preliminary data.</text>
</comment>
<organism evidence="2 3">
    <name type="scientific">Micromonospora lutea</name>
    <dbReference type="NCBI Taxonomy" id="419825"/>
    <lineage>
        <taxon>Bacteria</taxon>
        <taxon>Bacillati</taxon>
        <taxon>Actinomycetota</taxon>
        <taxon>Actinomycetes</taxon>
        <taxon>Micromonosporales</taxon>
        <taxon>Micromonosporaceae</taxon>
        <taxon>Micromonospora</taxon>
    </lineage>
</organism>
<feature type="transmembrane region" description="Helical" evidence="1">
    <location>
        <begin position="262"/>
        <end position="283"/>
    </location>
</feature>
<feature type="transmembrane region" description="Helical" evidence="1">
    <location>
        <begin position="318"/>
        <end position="338"/>
    </location>
</feature>
<keyword evidence="1" id="KW-0472">Membrane</keyword>
<evidence type="ECO:0000313" key="2">
    <source>
        <dbReference type="EMBL" id="GIJ21928.1"/>
    </source>
</evidence>
<feature type="transmembrane region" description="Helical" evidence="1">
    <location>
        <begin position="225"/>
        <end position="250"/>
    </location>
</feature>
<protein>
    <recommendedName>
        <fullName evidence="4">DUF1349 domain-containing protein</fullName>
    </recommendedName>
</protein>
<feature type="transmembrane region" description="Helical" evidence="1">
    <location>
        <begin position="75"/>
        <end position="98"/>
    </location>
</feature>
<sequence>MTAAWPSADDRLVRGYRRLLLAYPRRHRRRHGTELVTTLLEMAEPGQRRPRAGEALHLIVNGVRLRFRLPAGRPFMALAALLTALTMGGFGAAAGSWLGAQTFADLPDDATMNRLLQQAGGLPGDVAPRRGASPWQAESVVSTAHGGGSWDAEQVRQRFAADGWSVSGLTPVSGLSVIGHADGTATETRLSGAEFTAGSDGLLVSVRGWDHGHHTVWATPTRTAVFLPLVVVGTAVGLVVGWLVAAAVAYRITATSSGRRETAAGLWGLAVLALVLPAVALYGNVMRVFRVGSATDSPVYTVHSAFNPGRYYPFGPSWLVLGLTIVGFALAVATALAARPGEQPPPQQAAVAG</sequence>
<dbReference type="EMBL" id="BOPB01000011">
    <property type="protein sequence ID" value="GIJ21928.1"/>
    <property type="molecule type" value="Genomic_DNA"/>
</dbReference>
<evidence type="ECO:0008006" key="4">
    <source>
        <dbReference type="Google" id="ProtNLM"/>
    </source>
</evidence>